<sequence>MDKETLEKANQLSMKIESLESDMDYYRDMLDSYTKKDIGCVTITVSYAEKGNEYTDDLAIISTENKWVASMIDSIIQSKMDEIRELEKEFAAL</sequence>
<dbReference type="AlphaFoldDB" id="A0A645CCY2"/>
<reference evidence="1" key="1">
    <citation type="submission" date="2019-08" db="EMBL/GenBank/DDBJ databases">
        <authorList>
            <person name="Kucharzyk K."/>
            <person name="Murdoch R.W."/>
            <person name="Higgins S."/>
            <person name="Loffler F."/>
        </authorList>
    </citation>
    <scope>NUCLEOTIDE SEQUENCE</scope>
</reference>
<evidence type="ECO:0000313" key="1">
    <source>
        <dbReference type="EMBL" id="MPM74732.1"/>
    </source>
</evidence>
<accession>A0A645CCY2</accession>
<comment type="caution">
    <text evidence="1">The sequence shown here is derived from an EMBL/GenBank/DDBJ whole genome shotgun (WGS) entry which is preliminary data.</text>
</comment>
<protein>
    <recommendedName>
        <fullName evidence="2">DUF5082 domain-containing protein</fullName>
    </recommendedName>
</protein>
<name>A0A645CCY2_9ZZZZ</name>
<evidence type="ECO:0008006" key="2">
    <source>
        <dbReference type="Google" id="ProtNLM"/>
    </source>
</evidence>
<dbReference type="EMBL" id="VSSQ01026162">
    <property type="protein sequence ID" value="MPM74732.1"/>
    <property type="molecule type" value="Genomic_DNA"/>
</dbReference>
<proteinExistence type="predicted"/>
<gene>
    <name evidence="1" type="ORF">SDC9_121721</name>
</gene>
<organism evidence="1">
    <name type="scientific">bioreactor metagenome</name>
    <dbReference type="NCBI Taxonomy" id="1076179"/>
    <lineage>
        <taxon>unclassified sequences</taxon>
        <taxon>metagenomes</taxon>
        <taxon>ecological metagenomes</taxon>
    </lineage>
</organism>